<dbReference type="InterPro" id="IPR011989">
    <property type="entry name" value="ARM-like"/>
</dbReference>
<dbReference type="Gene3D" id="1.25.10.10">
    <property type="entry name" value="Leucine-rich Repeat Variant"/>
    <property type="match status" value="1"/>
</dbReference>
<dbReference type="GO" id="GO:0008616">
    <property type="term" value="P:tRNA queuosine(34) biosynthetic process"/>
    <property type="evidence" value="ECO:0007669"/>
    <property type="project" value="InterPro"/>
</dbReference>
<reference evidence="3" key="1">
    <citation type="submission" date="2018-06" db="EMBL/GenBank/DDBJ databases">
        <authorList>
            <person name="Zhirakovskaya E."/>
        </authorList>
    </citation>
    <scope>NUCLEOTIDE SEQUENCE</scope>
</reference>
<dbReference type="SMART" id="SM00567">
    <property type="entry name" value="EZ_HEAT"/>
    <property type="match status" value="2"/>
</dbReference>
<dbReference type="GO" id="GO:0052693">
    <property type="term" value="F:epoxyqueuosine reductase activity"/>
    <property type="evidence" value="ECO:0007669"/>
    <property type="project" value="UniProtKB-EC"/>
</dbReference>
<dbReference type="SUPFAM" id="SSF48371">
    <property type="entry name" value="ARM repeat"/>
    <property type="match status" value="1"/>
</dbReference>
<organism evidence="3">
    <name type="scientific">hydrothermal vent metagenome</name>
    <dbReference type="NCBI Taxonomy" id="652676"/>
    <lineage>
        <taxon>unclassified sequences</taxon>
        <taxon>metagenomes</taxon>
        <taxon>ecological metagenomes</taxon>
    </lineage>
</organism>
<dbReference type="AlphaFoldDB" id="A0A3B0VJ30"/>
<dbReference type="InterPro" id="IPR017900">
    <property type="entry name" value="4Fe4S_Fe_S_CS"/>
</dbReference>
<dbReference type="NCBIfam" id="TIGR00276">
    <property type="entry name" value="tRNA epoxyqueuosine(34) reductase QueG"/>
    <property type="match status" value="1"/>
</dbReference>
<feature type="domain" description="4Fe-4S ferredoxin-type" evidence="2">
    <location>
        <begin position="23"/>
        <end position="52"/>
    </location>
</feature>
<dbReference type="InterPro" id="IPR017896">
    <property type="entry name" value="4Fe4S_Fe-S-bd"/>
</dbReference>
<dbReference type="EMBL" id="UOEU01001122">
    <property type="protein sequence ID" value="VAW43618.1"/>
    <property type="molecule type" value="Genomic_DNA"/>
</dbReference>
<gene>
    <name evidence="3" type="ORF">MNBD_CHLOROFLEXI01-450</name>
</gene>
<dbReference type="InterPro" id="IPR004155">
    <property type="entry name" value="PBS_lyase_HEAT"/>
</dbReference>
<keyword evidence="1" id="KW-0004">4Fe-4S</keyword>
<dbReference type="PROSITE" id="PS51379">
    <property type="entry name" value="4FE4S_FER_2"/>
    <property type="match status" value="1"/>
</dbReference>
<dbReference type="Pfam" id="PF13646">
    <property type="entry name" value="HEAT_2"/>
    <property type="match status" value="1"/>
</dbReference>
<protein>
    <submittedName>
        <fullName evidence="3">Epoxyqueuosine reductase</fullName>
        <ecNumber evidence="3">1.17.99.6</ecNumber>
    </submittedName>
</protein>
<dbReference type="Gene3D" id="3.30.70.20">
    <property type="match status" value="1"/>
</dbReference>
<proteinExistence type="predicted"/>
<dbReference type="GO" id="GO:0051539">
    <property type="term" value="F:4 iron, 4 sulfur cluster binding"/>
    <property type="evidence" value="ECO:0007669"/>
    <property type="project" value="UniProtKB-KW"/>
</dbReference>
<dbReference type="InterPro" id="IPR016024">
    <property type="entry name" value="ARM-type_fold"/>
</dbReference>
<accession>A0A3B0VJ30</accession>
<dbReference type="PANTHER" id="PTHR30002:SF4">
    <property type="entry name" value="EPOXYQUEUOSINE REDUCTASE"/>
    <property type="match status" value="1"/>
</dbReference>
<keyword evidence="1" id="KW-0411">Iron-sulfur</keyword>
<evidence type="ECO:0000313" key="3">
    <source>
        <dbReference type="EMBL" id="VAW43618.1"/>
    </source>
</evidence>
<dbReference type="PROSITE" id="PS00198">
    <property type="entry name" value="4FE4S_FER_1"/>
    <property type="match status" value="1"/>
</dbReference>
<evidence type="ECO:0000259" key="2">
    <source>
        <dbReference type="PROSITE" id="PS51379"/>
    </source>
</evidence>
<dbReference type="EC" id="1.17.99.6" evidence="3"/>
<evidence type="ECO:0000256" key="1">
    <source>
        <dbReference type="ARBA" id="ARBA00022485"/>
    </source>
</evidence>
<sequence length="226" mass="25161">RGSFFFLGEILTTLKIEDGSSLQSPVPPMPSCGSCHRCLDACPTDAFPQPYVLDARRCISYLTIELKEWIPRELRPLLNNWVYGCDICQVVCPFNRFAKPTKEVMFYPEDKHQSPMWDSAMPPLLDLLALDDATFAARFAHSPIKRIKRARLVRNACVAAGNWGSETAVPALISLLKDPSPIVRGHTVWALQQIGGGQARDALAALWEVEVETAVRAELAYTMSQT</sequence>
<dbReference type="SUPFAM" id="SSF54862">
    <property type="entry name" value="4Fe-4S ferredoxins"/>
    <property type="match status" value="1"/>
</dbReference>
<name>A0A3B0VJ30_9ZZZZ</name>
<dbReference type="PANTHER" id="PTHR30002">
    <property type="entry name" value="EPOXYQUEUOSINE REDUCTASE"/>
    <property type="match status" value="1"/>
</dbReference>
<keyword evidence="1" id="KW-0408">Iron</keyword>
<feature type="non-terminal residue" evidence="3">
    <location>
        <position position="1"/>
    </location>
</feature>
<dbReference type="InterPro" id="IPR004453">
    <property type="entry name" value="QueG"/>
</dbReference>
<keyword evidence="3" id="KW-0560">Oxidoreductase</keyword>
<keyword evidence="1" id="KW-0479">Metal-binding</keyword>
<dbReference type="Pfam" id="PF13484">
    <property type="entry name" value="Fer4_16"/>
    <property type="match status" value="1"/>
</dbReference>